<dbReference type="AlphaFoldDB" id="A0AAD5W0W6"/>
<protein>
    <submittedName>
        <fullName evidence="1">Uncharacterized protein</fullName>
    </submittedName>
</protein>
<reference evidence="1" key="1">
    <citation type="submission" date="2022-07" db="EMBL/GenBank/DDBJ databases">
        <title>Genome Sequence of Leucocoprinus birnbaumii.</title>
        <authorList>
            <person name="Buettner E."/>
        </authorList>
    </citation>
    <scope>NUCLEOTIDE SEQUENCE</scope>
    <source>
        <strain evidence="1">VT141</strain>
    </source>
</reference>
<dbReference type="EMBL" id="JANIEX010000099">
    <property type="protein sequence ID" value="KAJ3573541.1"/>
    <property type="molecule type" value="Genomic_DNA"/>
</dbReference>
<sequence length="258" mass="29066">MVELPSNEVLRHLVDVHCHPTDAPQISPDSMERLRITVCAMAYREANQILVRGLATTYPTKVVPSFESITPEIQAAFDRLLPLLPPPRSLSEIVVEIRQNLISIPHAMVGEVGLDESFHIFYNYDADPREPTPFTVPLEHQLSIIEAQIDLAVELGRNEKHSNIFLSPSLTHNGKSEKSRELIAACSANRILVETDHNDIDSCTQRTWDMVKIIAEIKGWDIEADWEETLDQRSPGVVHILEGNWRRFQGGDSIFASS</sequence>
<organism evidence="1 2">
    <name type="scientific">Leucocoprinus birnbaumii</name>
    <dbReference type="NCBI Taxonomy" id="56174"/>
    <lineage>
        <taxon>Eukaryota</taxon>
        <taxon>Fungi</taxon>
        <taxon>Dikarya</taxon>
        <taxon>Basidiomycota</taxon>
        <taxon>Agaricomycotina</taxon>
        <taxon>Agaricomycetes</taxon>
        <taxon>Agaricomycetidae</taxon>
        <taxon>Agaricales</taxon>
        <taxon>Agaricineae</taxon>
        <taxon>Agaricaceae</taxon>
        <taxon>Leucocoprinus</taxon>
    </lineage>
</organism>
<evidence type="ECO:0000313" key="2">
    <source>
        <dbReference type="Proteomes" id="UP001213000"/>
    </source>
</evidence>
<accession>A0AAD5W0W6</accession>
<proteinExistence type="predicted"/>
<dbReference type="PANTHER" id="PTHR47345">
    <property type="entry name" value="CUT9-INTERACTING PROTEIN SCN1"/>
    <property type="match status" value="1"/>
</dbReference>
<keyword evidence="2" id="KW-1185">Reference proteome</keyword>
<gene>
    <name evidence="1" type="ORF">NP233_g2363</name>
</gene>
<dbReference type="Proteomes" id="UP001213000">
    <property type="component" value="Unassembled WGS sequence"/>
</dbReference>
<evidence type="ECO:0000313" key="1">
    <source>
        <dbReference type="EMBL" id="KAJ3573541.1"/>
    </source>
</evidence>
<dbReference type="PANTHER" id="PTHR47345:SF1">
    <property type="entry name" value="CUT9-INTERACTING PROTEIN SCN1"/>
    <property type="match status" value="1"/>
</dbReference>
<dbReference type="Gene3D" id="3.20.20.140">
    <property type="entry name" value="Metal-dependent hydrolases"/>
    <property type="match status" value="2"/>
</dbReference>
<comment type="caution">
    <text evidence="1">The sequence shown here is derived from an EMBL/GenBank/DDBJ whole genome shotgun (WGS) entry which is preliminary data.</text>
</comment>
<dbReference type="InterPro" id="IPR032466">
    <property type="entry name" value="Metal_Hydrolase"/>
</dbReference>
<dbReference type="InterPro" id="IPR053044">
    <property type="entry name" value="Metallo-hydrolase/TatD-type"/>
</dbReference>
<name>A0AAD5W0W6_9AGAR</name>
<dbReference type="SUPFAM" id="SSF51556">
    <property type="entry name" value="Metallo-dependent hydrolases"/>
    <property type="match status" value="1"/>
</dbReference>